<feature type="region of interest" description="Disordered" evidence="10">
    <location>
        <begin position="1"/>
        <end position="80"/>
    </location>
</feature>
<dbReference type="GO" id="GO:0003700">
    <property type="term" value="F:DNA-binding transcription factor activity"/>
    <property type="evidence" value="ECO:0007669"/>
    <property type="project" value="UniProtKB-UniRule"/>
</dbReference>
<name>A0ABC8WTT4_9POAL</name>
<proteinExistence type="predicted"/>
<evidence type="ECO:0000256" key="1">
    <source>
        <dbReference type="ARBA" id="ARBA00022723"/>
    </source>
</evidence>
<dbReference type="EMBL" id="OZ075123">
    <property type="protein sequence ID" value="CAL4914928.1"/>
    <property type="molecule type" value="Genomic_DNA"/>
</dbReference>
<keyword evidence="7 8" id="KW-0539">Nucleus</keyword>
<dbReference type="InterPro" id="IPR045174">
    <property type="entry name" value="Dof"/>
</dbReference>
<evidence type="ECO:0000256" key="7">
    <source>
        <dbReference type="ARBA" id="ARBA00023242"/>
    </source>
</evidence>
<protein>
    <recommendedName>
        <fullName evidence="9">Dof zinc finger protein</fullName>
    </recommendedName>
</protein>
<dbReference type="GO" id="GO:0003677">
    <property type="term" value="F:DNA binding"/>
    <property type="evidence" value="ECO:0007669"/>
    <property type="project" value="UniProtKB-UniRule"/>
</dbReference>
<feature type="domain" description="Dof-type" evidence="11">
    <location>
        <begin position="102"/>
        <end position="156"/>
    </location>
</feature>
<keyword evidence="13" id="KW-1185">Reference proteome</keyword>
<evidence type="ECO:0000313" key="12">
    <source>
        <dbReference type="EMBL" id="CAL4914928.1"/>
    </source>
</evidence>
<dbReference type="GO" id="GO:0008270">
    <property type="term" value="F:zinc ion binding"/>
    <property type="evidence" value="ECO:0007669"/>
    <property type="project" value="UniProtKB-KW"/>
</dbReference>
<keyword evidence="6 9" id="KW-0804">Transcription</keyword>
<organism evidence="12 13">
    <name type="scientific">Urochloa decumbens</name>
    <dbReference type="NCBI Taxonomy" id="240449"/>
    <lineage>
        <taxon>Eukaryota</taxon>
        <taxon>Viridiplantae</taxon>
        <taxon>Streptophyta</taxon>
        <taxon>Embryophyta</taxon>
        <taxon>Tracheophyta</taxon>
        <taxon>Spermatophyta</taxon>
        <taxon>Magnoliopsida</taxon>
        <taxon>Liliopsida</taxon>
        <taxon>Poales</taxon>
        <taxon>Poaceae</taxon>
        <taxon>PACMAD clade</taxon>
        <taxon>Panicoideae</taxon>
        <taxon>Panicodae</taxon>
        <taxon>Paniceae</taxon>
        <taxon>Melinidinae</taxon>
        <taxon>Urochloa</taxon>
    </lineage>
</organism>
<dbReference type="InterPro" id="IPR003851">
    <property type="entry name" value="Znf_Dof"/>
</dbReference>
<feature type="compositionally biased region" description="Low complexity" evidence="10">
    <location>
        <begin position="63"/>
        <end position="79"/>
    </location>
</feature>
<keyword evidence="1 9" id="KW-0479">Metal-binding</keyword>
<keyword evidence="4 9" id="KW-0805">Transcription regulation</keyword>
<keyword evidence="5 8" id="KW-0238">DNA-binding</keyword>
<evidence type="ECO:0000313" key="13">
    <source>
        <dbReference type="Proteomes" id="UP001497457"/>
    </source>
</evidence>
<evidence type="ECO:0000259" key="11">
    <source>
        <dbReference type="PROSITE" id="PS50884"/>
    </source>
</evidence>
<evidence type="ECO:0000256" key="8">
    <source>
        <dbReference type="PROSITE-ProRule" id="PRU00071"/>
    </source>
</evidence>
<dbReference type="PANTHER" id="PTHR31992">
    <property type="entry name" value="DOF ZINC FINGER PROTEIN DOF1.4-RELATED"/>
    <property type="match status" value="1"/>
</dbReference>
<dbReference type="PANTHER" id="PTHR31992:SF316">
    <property type="entry name" value="DOF ZINC FINGER PROTEIN DOF1.2"/>
    <property type="match status" value="1"/>
</dbReference>
<evidence type="ECO:0000256" key="9">
    <source>
        <dbReference type="RuleBase" id="RU369094"/>
    </source>
</evidence>
<dbReference type="GO" id="GO:0005634">
    <property type="term" value="C:nucleus"/>
    <property type="evidence" value="ECO:0007669"/>
    <property type="project" value="UniProtKB-SubCell"/>
</dbReference>
<dbReference type="PROSITE" id="PS01361">
    <property type="entry name" value="ZF_DOF_1"/>
    <property type="match status" value="1"/>
</dbReference>
<dbReference type="Proteomes" id="UP001497457">
    <property type="component" value="Chromosome 13rd"/>
</dbReference>
<evidence type="ECO:0000256" key="6">
    <source>
        <dbReference type="ARBA" id="ARBA00023163"/>
    </source>
</evidence>
<dbReference type="PROSITE" id="PS50884">
    <property type="entry name" value="ZF_DOF_2"/>
    <property type="match status" value="1"/>
</dbReference>
<evidence type="ECO:0000256" key="2">
    <source>
        <dbReference type="ARBA" id="ARBA00022771"/>
    </source>
</evidence>
<feature type="region of interest" description="Disordered" evidence="10">
    <location>
        <begin position="147"/>
        <end position="194"/>
    </location>
</feature>
<comment type="subcellular location">
    <subcellularLocation>
        <location evidence="8 9">Nucleus</location>
    </subcellularLocation>
</comment>
<dbReference type="AlphaFoldDB" id="A0ABC8WTT4"/>
<feature type="compositionally biased region" description="Basic residues" evidence="10">
    <location>
        <begin position="1"/>
        <end position="11"/>
    </location>
</feature>
<keyword evidence="2 8" id="KW-0863">Zinc-finger</keyword>
<reference evidence="12 13" key="2">
    <citation type="submission" date="2024-10" db="EMBL/GenBank/DDBJ databases">
        <authorList>
            <person name="Ryan C."/>
        </authorList>
    </citation>
    <scope>NUCLEOTIDE SEQUENCE [LARGE SCALE GENOMIC DNA]</scope>
</reference>
<dbReference type="Pfam" id="PF02701">
    <property type="entry name" value="Zn_ribbon_Dof"/>
    <property type="match status" value="1"/>
</dbReference>
<evidence type="ECO:0000256" key="5">
    <source>
        <dbReference type="ARBA" id="ARBA00023125"/>
    </source>
</evidence>
<comment type="function">
    <text evidence="9">Transcription factor that binds specifically to a 5'-AA[AG]G-3' consensus core sequence.</text>
</comment>
<feature type="compositionally biased region" description="Gly residues" evidence="10">
    <location>
        <begin position="21"/>
        <end position="32"/>
    </location>
</feature>
<feature type="compositionally biased region" description="Low complexity" evidence="10">
    <location>
        <begin position="175"/>
        <end position="194"/>
    </location>
</feature>
<sequence length="408" mass="42194">MHDAMRRRKQTTPHPGRIPNHGGGGGGGGGSGSKEAHHYNCKQQQLPRLPGGAPMAPLSDSMSAEASASPGDGSASSSSWVKPGCMMELARLAKIPQPASGLMCPRCRSTETKFCYYNNYSLSQPRHFCKTCRRYWTHGGALRDLPFSSSIRRRRSRNKSSNDNKHTSSKMACCGASGTGRASPSSSSGGATVPSGGRVAAATAIVPSLEQLLGGAAERHRTGASRLWFPGRSSQQDPVPLGYHHQLGNSIRLQHCYLPQRQPFSFLGYRNGAGAAGPSAICPFSAAAGGQMSLLAASFAGQMGSAALTTTGLSSEMMVENPSAIPSTEMMGTTLTTTMSLPGDFHLGLQGENDLFHFLGSGIWACGGYGSAAGNGSGGGGSCTAAPGNAWPDASGFTSSSSGRSTIL</sequence>
<evidence type="ECO:0000256" key="3">
    <source>
        <dbReference type="ARBA" id="ARBA00022833"/>
    </source>
</evidence>
<gene>
    <name evidence="12" type="ORF">URODEC1_LOCUS17195</name>
</gene>
<accession>A0ABC8WTT4</accession>
<evidence type="ECO:0000256" key="10">
    <source>
        <dbReference type="SAM" id="MobiDB-lite"/>
    </source>
</evidence>
<keyword evidence="3 9" id="KW-0862">Zinc</keyword>
<evidence type="ECO:0000256" key="4">
    <source>
        <dbReference type="ARBA" id="ARBA00023015"/>
    </source>
</evidence>
<reference evidence="13" key="1">
    <citation type="submission" date="2024-06" db="EMBL/GenBank/DDBJ databases">
        <authorList>
            <person name="Ryan C."/>
        </authorList>
    </citation>
    <scope>NUCLEOTIDE SEQUENCE [LARGE SCALE GENOMIC DNA]</scope>
</reference>